<organism evidence="1 2">
    <name type="scientific">Providencia phage vB_PreS-PibeRecoleta</name>
    <dbReference type="NCBI Taxonomy" id="2761109"/>
    <lineage>
        <taxon>Viruses</taxon>
        <taxon>Duplodnaviria</taxon>
        <taxon>Heunggongvirae</taxon>
        <taxon>Uroviricota</taxon>
        <taxon>Caudoviricetes</taxon>
        <taxon>Casjensviridae</taxon>
        <taxon>Redjacvirus</taxon>
        <taxon>Redjacvirus piberecoleta</taxon>
    </lineage>
</organism>
<protein>
    <submittedName>
        <fullName evidence="1">Uncharacterized protein</fullName>
    </submittedName>
</protein>
<dbReference type="Proteomes" id="UP000515430">
    <property type="component" value="Segment"/>
</dbReference>
<dbReference type="KEGG" id="vg:62682465"/>
<dbReference type="GeneID" id="62682465"/>
<name>A0A7G5B0X2_9CAUD</name>
<dbReference type="EMBL" id="MT675124">
    <property type="protein sequence ID" value="QMV29945.1"/>
    <property type="molecule type" value="Genomic_DNA"/>
</dbReference>
<keyword evidence="2" id="KW-1185">Reference proteome</keyword>
<sequence length="232" mass="27062">MSRFERPKTHIQYSGGIYLLTKGLDFTTEYPRADSLTAWLDEDNMADLLRTYYWWKNIDRGDARFTDNMILKRCQAYQFHKAGKRFPIEHQSRFGQRDIFTAHPNSRFSVPHLQRTKAKAINRAKCKTAKQQAENYLDLIASGYCRVSNKSQRVARIDRLDWRDRLAHHRTPWDPDASNAAGYDSHSGDTYRRSLTKDILVIIDEEIFKKFPASCGGPNVYLSHVNTEKEPK</sequence>
<reference evidence="2" key="1">
    <citation type="submission" date="2020-06" db="EMBL/GenBank/DDBJ databases">
        <title>Complete genome sequences of Providencia rettgeri bacteriophages PibeRecoleta, Stilesk and PatoteraRojo.</title>
        <authorList>
            <person name="Batinovic S."/>
            <person name="Chan H.T."/>
            <person name="Stiles J."/>
            <person name="Petrovski S."/>
        </authorList>
    </citation>
    <scope>NUCLEOTIDE SEQUENCE [LARGE SCALE GENOMIC DNA]</scope>
</reference>
<evidence type="ECO:0000313" key="2">
    <source>
        <dbReference type="Proteomes" id="UP000515430"/>
    </source>
</evidence>
<evidence type="ECO:0000313" key="1">
    <source>
        <dbReference type="EMBL" id="QMV29945.1"/>
    </source>
</evidence>
<proteinExistence type="predicted"/>
<accession>A0A7G5B0X2</accession>
<dbReference type="RefSeq" id="YP_009999831.1">
    <property type="nucleotide sequence ID" value="NC_053009.1"/>
</dbReference>